<feature type="region of interest" description="Disordered" evidence="8">
    <location>
        <begin position="81"/>
        <end position="100"/>
    </location>
</feature>
<dbReference type="GO" id="GO:0005762">
    <property type="term" value="C:mitochondrial large ribosomal subunit"/>
    <property type="evidence" value="ECO:0007669"/>
    <property type="project" value="TreeGrafter"/>
</dbReference>
<dbReference type="InterPro" id="IPR040008">
    <property type="entry name" value="Ribosomal_mL46"/>
</dbReference>
<proteinExistence type="inferred from homology"/>
<dbReference type="PANTHER" id="PTHR13124:SF12">
    <property type="entry name" value="LARGE RIBOSOMAL SUBUNIT PROTEIN ML46"/>
    <property type="match status" value="1"/>
</dbReference>
<dbReference type="SUPFAM" id="SSF55811">
    <property type="entry name" value="Nudix"/>
    <property type="match status" value="1"/>
</dbReference>
<comment type="similarity">
    <text evidence="2">Belongs to the mitochondrion-specific ribosomal protein mL46 family.</text>
</comment>
<comment type="subcellular location">
    <subcellularLocation>
        <location evidence="1">Mitochondrion</location>
    </subcellularLocation>
</comment>
<keyword evidence="5" id="KW-0496">Mitochondrion</keyword>
<evidence type="ECO:0000256" key="5">
    <source>
        <dbReference type="ARBA" id="ARBA00023128"/>
    </source>
</evidence>
<name>A0AAV2YSM7_9STRA</name>
<reference evidence="9" key="1">
    <citation type="submission" date="2022-11" db="EMBL/GenBank/DDBJ databases">
        <authorList>
            <person name="Morgan W.R."/>
            <person name="Tartar A."/>
        </authorList>
    </citation>
    <scope>NUCLEOTIDE SEQUENCE</scope>
    <source>
        <strain evidence="9">ARSEF 373</strain>
    </source>
</reference>
<dbReference type="GO" id="GO:0005743">
    <property type="term" value="C:mitochondrial inner membrane"/>
    <property type="evidence" value="ECO:0007669"/>
    <property type="project" value="UniProtKB-ARBA"/>
</dbReference>
<organism evidence="9 10">
    <name type="scientific">Lagenidium giganteum</name>
    <dbReference type="NCBI Taxonomy" id="4803"/>
    <lineage>
        <taxon>Eukaryota</taxon>
        <taxon>Sar</taxon>
        <taxon>Stramenopiles</taxon>
        <taxon>Oomycota</taxon>
        <taxon>Peronosporomycetes</taxon>
        <taxon>Pythiales</taxon>
        <taxon>Pythiaceae</taxon>
    </lineage>
</organism>
<evidence type="ECO:0000256" key="4">
    <source>
        <dbReference type="ARBA" id="ARBA00022980"/>
    </source>
</evidence>
<evidence type="ECO:0000313" key="10">
    <source>
        <dbReference type="Proteomes" id="UP001146120"/>
    </source>
</evidence>
<evidence type="ECO:0000256" key="2">
    <source>
        <dbReference type="ARBA" id="ARBA00009070"/>
    </source>
</evidence>
<evidence type="ECO:0000256" key="3">
    <source>
        <dbReference type="ARBA" id="ARBA00022946"/>
    </source>
</evidence>
<dbReference type="CDD" id="cd04661">
    <property type="entry name" value="NUDIX_MRP_L46"/>
    <property type="match status" value="1"/>
</dbReference>
<protein>
    <recommendedName>
        <fullName evidence="7">Large ribosomal subunit protein mL46</fullName>
    </recommendedName>
</protein>
<dbReference type="FunFam" id="3.90.79.10:FF:000018">
    <property type="entry name" value="39S ribosomal protein L46, mitochondrial"/>
    <property type="match status" value="1"/>
</dbReference>
<keyword evidence="4" id="KW-0689">Ribosomal protein</keyword>
<sequence length="339" mass="38686">YYTGTPSVCWCGCHWLPLTAHRIEEVIAMLHALRGGVSRAVAAPVRSASSSLLQVTENQQVRAFATEKKKKLTWRKLQRINEAKRNPDAKTRSQPPRAKIERQNSMINAVDDGKKWRVLSASVLERLPVIMPDAEDWEEDFENMQYELSLRHDQRLEDDFWFMEPGSKQVPPEEAPAPNAPEDPEEIVGAGFHLAPRETEDDKTDNRKSLNRALKGRVFLIVKNEEGSRYPWFFPVTEKQEGEKMRDAAVRELIDVAGEELEVYPVGNAPIGHLQFLHDEQDKSGFDGTKVFFYKSQLVSGDVALNNTKSQDYLWVTQKELSEYFAPEVAVYLTKMVPP</sequence>
<keyword evidence="3" id="KW-0809">Transit peptide</keyword>
<evidence type="ECO:0000313" key="9">
    <source>
        <dbReference type="EMBL" id="DAZ97110.1"/>
    </source>
</evidence>
<dbReference type="InterPro" id="IPR015797">
    <property type="entry name" value="NUDIX_hydrolase-like_dom_sf"/>
</dbReference>
<comment type="caution">
    <text evidence="9">The sequence shown here is derived from an EMBL/GenBank/DDBJ whole genome shotgun (WGS) entry which is preliminary data.</text>
</comment>
<feature type="non-terminal residue" evidence="9">
    <location>
        <position position="1"/>
    </location>
</feature>
<dbReference type="Gene3D" id="3.90.79.10">
    <property type="entry name" value="Nucleoside Triphosphate Pyrophosphohydrolase"/>
    <property type="match status" value="1"/>
</dbReference>
<feature type="compositionally biased region" description="Basic and acidic residues" evidence="8">
    <location>
        <begin position="81"/>
        <end position="91"/>
    </location>
</feature>
<evidence type="ECO:0000256" key="7">
    <source>
        <dbReference type="ARBA" id="ARBA00035190"/>
    </source>
</evidence>
<keyword evidence="10" id="KW-1185">Reference proteome</keyword>
<reference evidence="9" key="2">
    <citation type="journal article" date="2023" name="Microbiol Resour">
        <title>Decontamination and Annotation of the Draft Genome Sequence of the Oomycete Lagenidium giganteum ARSEF 373.</title>
        <authorList>
            <person name="Morgan W.R."/>
            <person name="Tartar A."/>
        </authorList>
    </citation>
    <scope>NUCLEOTIDE SEQUENCE</scope>
    <source>
        <strain evidence="9">ARSEF 373</strain>
    </source>
</reference>
<dbReference type="AlphaFoldDB" id="A0AAV2YSM7"/>
<keyword evidence="6" id="KW-0687">Ribonucleoprotein</keyword>
<accession>A0AAV2YSM7</accession>
<evidence type="ECO:0000256" key="1">
    <source>
        <dbReference type="ARBA" id="ARBA00004173"/>
    </source>
</evidence>
<dbReference type="InterPro" id="IPR033650">
    <property type="entry name" value="Ribosomal_mL46_NUDIX"/>
</dbReference>
<gene>
    <name evidence="9" type="ORF">N0F65_010433</name>
</gene>
<dbReference type="EMBL" id="DAKRPA010000146">
    <property type="protein sequence ID" value="DAZ97110.1"/>
    <property type="molecule type" value="Genomic_DNA"/>
</dbReference>
<evidence type="ECO:0000256" key="6">
    <source>
        <dbReference type="ARBA" id="ARBA00023274"/>
    </source>
</evidence>
<dbReference type="GO" id="GO:0003735">
    <property type="term" value="F:structural constituent of ribosome"/>
    <property type="evidence" value="ECO:0007669"/>
    <property type="project" value="InterPro"/>
</dbReference>
<dbReference type="PANTHER" id="PTHR13124">
    <property type="entry name" value="39S RIBOSOMAL PROTEIN L46, MITOCHONDRIAL PRECURSOR-RELATED"/>
    <property type="match status" value="1"/>
</dbReference>
<evidence type="ECO:0000256" key="8">
    <source>
        <dbReference type="SAM" id="MobiDB-lite"/>
    </source>
</evidence>
<dbReference type="Proteomes" id="UP001146120">
    <property type="component" value="Unassembled WGS sequence"/>
</dbReference>